<keyword evidence="1" id="KW-0749">Sporulation</keyword>
<feature type="domain" description="HTH APSES-type" evidence="4">
    <location>
        <begin position="66"/>
        <end position="176"/>
    </location>
</feature>
<evidence type="ECO:0000256" key="3">
    <source>
        <dbReference type="SAM" id="MobiDB-lite"/>
    </source>
</evidence>
<evidence type="ECO:0000259" key="4">
    <source>
        <dbReference type="PROSITE" id="PS51299"/>
    </source>
</evidence>
<accession>A0A4U0W8V0</accession>
<evidence type="ECO:0000256" key="1">
    <source>
        <dbReference type="ARBA" id="ARBA00022969"/>
    </source>
</evidence>
<comment type="caution">
    <text evidence="5">The sequence shown here is derived from an EMBL/GenBank/DDBJ whole genome shotgun (WGS) entry which is preliminary data.</text>
</comment>
<dbReference type="AlphaFoldDB" id="A0A4U0W8V0"/>
<dbReference type="OrthoDB" id="5346159at2759"/>
<dbReference type="PANTHER" id="PTHR38044">
    <property type="entry name" value="BOUQUET FORMATION PROTEIN 4"/>
    <property type="match status" value="1"/>
</dbReference>
<dbReference type="STRING" id="331657.A0A4U0W8V0"/>
<evidence type="ECO:0000256" key="2">
    <source>
        <dbReference type="ARBA" id="ARBA00023321"/>
    </source>
</evidence>
<reference evidence="5 6" key="1">
    <citation type="submission" date="2017-03" db="EMBL/GenBank/DDBJ databases">
        <title>Genomes of endolithic fungi from Antarctica.</title>
        <authorList>
            <person name="Coleine C."/>
            <person name="Masonjones S."/>
            <person name="Stajich J.E."/>
        </authorList>
    </citation>
    <scope>NUCLEOTIDE SEQUENCE [LARGE SCALE GENOMIC DNA]</scope>
    <source>
        <strain evidence="5 6">CCFEE 5187</strain>
    </source>
</reference>
<dbReference type="PROSITE" id="PS51299">
    <property type="entry name" value="HTH_APSES"/>
    <property type="match status" value="1"/>
</dbReference>
<protein>
    <recommendedName>
        <fullName evidence="4">HTH APSES-type domain-containing protein</fullName>
    </recommendedName>
</protein>
<sequence length="404" mass="44137">MSQRRTLPEARNPLLEPQHTPQTEILVERRRLGQTDLSVKPGLVGTSNATKTDHLGKFDYAHLRVPLPHDLKGSGIFTLQKNSAYPESYFLMRRSTDRHISATGMFKAAFPWASLKEEEAERRYVKSLPTTSHDEVAGNVWISPASALELAEEYGMLTWIEALLDPEPIVTHDPKKEISTPPKFLPPSNGTMTSSQGGLSTRARSLRSASPSKASSSRKIATPRKTRTAKGSASAKAMSAAAKDIELQSASALDRANELVGTSAEPSEDGDASENVRVEATTTVEMNADGEEIKIAKAVVEMPPNHPDLPLPNDTEGMIAKAKEMIEEANRLQGTSSSSKRSSKRKAEELEEDDEADAASGLQPPKRVRIEEMEDELKIERVKSRALLGFTVTLAIGALIPYVF</sequence>
<dbReference type="InterPro" id="IPR018004">
    <property type="entry name" value="KilA/APSES_HTH"/>
</dbReference>
<dbReference type="InterPro" id="IPR037548">
    <property type="entry name" value="Bqt4"/>
</dbReference>
<feature type="region of interest" description="Disordered" evidence="3">
    <location>
        <begin position="171"/>
        <end position="237"/>
    </location>
</feature>
<dbReference type="GO" id="GO:0030435">
    <property type="term" value="P:sporulation resulting in formation of a cellular spore"/>
    <property type="evidence" value="ECO:0007669"/>
    <property type="project" value="UniProtKB-KW"/>
</dbReference>
<feature type="compositionally biased region" description="Polar residues" evidence="3">
    <location>
        <begin position="188"/>
        <end position="199"/>
    </location>
</feature>
<dbReference type="GO" id="GO:0003677">
    <property type="term" value="F:DNA binding"/>
    <property type="evidence" value="ECO:0007669"/>
    <property type="project" value="InterPro"/>
</dbReference>
<feature type="region of interest" description="Disordered" evidence="3">
    <location>
        <begin position="329"/>
        <end position="370"/>
    </location>
</feature>
<dbReference type="GO" id="GO:0070197">
    <property type="term" value="P:meiotic attachment of telomere to nuclear envelope"/>
    <property type="evidence" value="ECO:0007669"/>
    <property type="project" value="InterPro"/>
</dbReference>
<organism evidence="5 6">
    <name type="scientific">Cryomyces minteri</name>
    <dbReference type="NCBI Taxonomy" id="331657"/>
    <lineage>
        <taxon>Eukaryota</taxon>
        <taxon>Fungi</taxon>
        <taxon>Dikarya</taxon>
        <taxon>Ascomycota</taxon>
        <taxon>Pezizomycotina</taxon>
        <taxon>Dothideomycetes</taxon>
        <taxon>Dothideomycetes incertae sedis</taxon>
        <taxon>Cryomyces</taxon>
    </lineage>
</organism>
<feature type="region of interest" description="Disordered" evidence="3">
    <location>
        <begin position="1"/>
        <end position="21"/>
    </location>
</feature>
<proteinExistence type="predicted"/>
<dbReference type="InterPro" id="IPR003163">
    <property type="entry name" value="Tscrpt_reg_HTH_APSES-type"/>
</dbReference>
<feature type="compositionally biased region" description="Low complexity" evidence="3">
    <location>
        <begin position="200"/>
        <end position="220"/>
    </location>
</feature>
<dbReference type="Proteomes" id="UP000308768">
    <property type="component" value="Unassembled WGS sequence"/>
</dbReference>
<gene>
    <name evidence="5" type="ORF">B0A49_08278</name>
</gene>
<keyword evidence="2" id="KW-0183">Conidiation</keyword>
<dbReference type="InterPro" id="IPR036887">
    <property type="entry name" value="HTH_APSES_sf"/>
</dbReference>
<name>A0A4U0W8V0_9PEZI</name>
<keyword evidence="6" id="KW-1185">Reference proteome</keyword>
<dbReference type="GO" id="GO:0048315">
    <property type="term" value="P:conidium formation"/>
    <property type="evidence" value="ECO:0007669"/>
    <property type="project" value="UniProtKB-KW"/>
</dbReference>
<evidence type="ECO:0000313" key="6">
    <source>
        <dbReference type="Proteomes" id="UP000308768"/>
    </source>
</evidence>
<dbReference type="GO" id="GO:0044820">
    <property type="term" value="P:mitotic telomere tethering at nuclear periphery"/>
    <property type="evidence" value="ECO:0007669"/>
    <property type="project" value="TreeGrafter"/>
</dbReference>
<dbReference type="EMBL" id="NAJN01002032">
    <property type="protein sequence ID" value="TKA58708.1"/>
    <property type="molecule type" value="Genomic_DNA"/>
</dbReference>
<evidence type="ECO:0000313" key="5">
    <source>
        <dbReference type="EMBL" id="TKA58708.1"/>
    </source>
</evidence>
<dbReference type="SMART" id="SM01252">
    <property type="entry name" value="KilA-N"/>
    <property type="match status" value="1"/>
</dbReference>
<dbReference type="GO" id="GO:1990862">
    <property type="term" value="C:nuclear membrane complex Bqt3-Bqt4"/>
    <property type="evidence" value="ECO:0007669"/>
    <property type="project" value="InterPro"/>
</dbReference>
<dbReference type="PANTHER" id="PTHR38044:SF1">
    <property type="entry name" value="BOUQUET FORMATION PROTEIN 4"/>
    <property type="match status" value="1"/>
</dbReference>
<dbReference type="SUPFAM" id="SSF54616">
    <property type="entry name" value="DNA-binding domain of Mlu1-box binding protein MBP1"/>
    <property type="match status" value="1"/>
</dbReference>